<evidence type="ECO:0000313" key="7">
    <source>
        <dbReference type="EMBL" id="WNF22664.1"/>
    </source>
</evidence>
<feature type="transmembrane region" description="Helical" evidence="5">
    <location>
        <begin position="130"/>
        <end position="148"/>
    </location>
</feature>
<feature type="transmembrane region" description="Helical" evidence="5">
    <location>
        <begin position="58"/>
        <end position="80"/>
    </location>
</feature>
<keyword evidence="2 5" id="KW-0812">Transmembrane</keyword>
<keyword evidence="7" id="KW-0436">Ligase</keyword>
<protein>
    <submittedName>
        <fullName evidence="7">O-antigen ligase family protein</fullName>
    </submittedName>
</protein>
<gene>
    <name evidence="7" type="ORF">RH061_21320</name>
</gene>
<dbReference type="InterPro" id="IPR007016">
    <property type="entry name" value="O-antigen_ligase-rel_domated"/>
</dbReference>
<comment type="subcellular location">
    <subcellularLocation>
        <location evidence="1">Membrane</location>
        <topology evidence="1">Multi-pass membrane protein</topology>
    </subcellularLocation>
</comment>
<evidence type="ECO:0000256" key="4">
    <source>
        <dbReference type="ARBA" id="ARBA00023136"/>
    </source>
</evidence>
<sequence>MYSLSNNYKPTFPMQLVTIAIVSIPIWSLLGIKVFIFHAFAFYFLARTLFLSKGKSELRISWSIIMLFFFIATYGVSLMINSINEPIQRVVGSFYNFSFWLMGFFIILAVYNSNLEVSYFRKLSKSIRNFGLFSGYLGLFLIILWYAIDLKVYYINSLFGQFFLANAPNIIKSSSLINLIRTDYMLGSTFPRLSLFNLYPTALGITTSFILSFTYYYHKTNKRKRLSIKMIFEYVIISIPLVFSLSRTVIITTLICLFFFYFLFSKKNKKFLLKIVLLCMVLLVPVILFSKFENLLNQIIQSREGSSDLRGYVYEKALSYFYQNPIIGTGVKFEEPGIPIPIGSHSTFIGVLMKTGSLGFFTLFAFLSITLFIWYKKIHIFKNENLIIWKVVGFNFISFTLWMVTEDIDAPQIVAFLYFFNISLIYSNISKHTKGELE</sequence>
<dbReference type="InterPro" id="IPR051533">
    <property type="entry name" value="WaaL-like"/>
</dbReference>
<name>A0ABY9VHP6_9BACI</name>
<feature type="transmembrane region" description="Helical" evidence="5">
    <location>
        <begin position="198"/>
        <end position="217"/>
    </location>
</feature>
<feature type="transmembrane region" description="Helical" evidence="5">
    <location>
        <begin position="92"/>
        <end position="110"/>
    </location>
</feature>
<dbReference type="EMBL" id="CP134494">
    <property type="protein sequence ID" value="WNF22664.1"/>
    <property type="molecule type" value="Genomic_DNA"/>
</dbReference>
<proteinExistence type="predicted"/>
<dbReference type="Proteomes" id="UP001303324">
    <property type="component" value="Chromosome"/>
</dbReference>
<feature type="transmembrane region" description="Helical" evidence="5">
    <location>
        <begin position="20"/>
        <end position="46"/>
    </location>
</feature>
<evidence type="ECO:0000256" key="1">
    <source>
        <dbReference type="ARBA" id="ARBA00004141"/>
    </source>
</evidence>
<dbReference type="RefSeq" id="WP_311072766.1">
    <property type="nucleotide sequence ID" value="NZ_CP134494.1"/>
</dbReference>
<accession>A0ABY9VHP6</accession>
<feature type="transmembrane region" description="Helical" evidence="5">
    <location>
        <begin position="410"/>
        <end position="429"/>
    </location>
</feature>
<feature type="transmembrane region" description="Helical" evidence="5">
    <location>
        <begin position="387"/>
        <end position="404"/>
    </location>
</feature>
<evidence type="ECO:0000256" key="3">
    <source>
        <dbReference type="ARBA" id="ARBA00022989"/>
    </source>
</evidence>
<organism evidence="7 8">
    <name type="scientific">Mesobacillus jeotgali</name>
    <dbReference type="NCBI Taxonomy" id="129985"/>
    <lineage>
        <taxon>Bacteria</taxon>
        <taxon>Bacillati</taxon>
        <taxon>Bacillota</taxon>
        <taxon>Bacilli</taxon>
        <taxon>Bacillales</taxon>
        <taxon>Bacillaceae</taxon>
        <taxon>Mesobacillus</taxon>
    </lineage>
</organism>
<evidence type="ECO:0000256" key="2">
    <source>
        <dbReference type="ARBA" id="ARBA00022692"/>
    </source>
</evidence>
<keyword evidence="3 5" id="KW-1133">Transmembrane helix</keyword>
<reference evidence="7 8" key="1">
    <citation type="submission" date="2023-09" db="EMBL/GenBank/DDBJ databases">
        <title>Microbial mechanism of fulvic acid promoting antimony reduction mineralization in rice fields.</title>
        <authorList>
            <person name="Chen G."/>
            <person name="Lan J."/>
        </authorList>
    </citation>
    <scope>NUCLEOTIDE SEQUENCE [LARGE SCALE GENOMIC DNA]</scope>
    <source>
        <strain evidence="7 8">PS1</strain>
    </source>
</reference>
<dbReference type="Pfam" id="PF04932">
    <property type="entry name" value="Wzy_C"/>
    <property type="match status" value="1"/>
</dbReference>
<dbReference type="PANTHER" id="PTHR37422:SF17">
    <property type="entry name" value="O-ANTIGEN LIGASE"/>
    <property type="match status" value="1"/>
</dbReference>
<feature type="transmembrane region" description="Helical" evidence="5">
    <location>
        <begin position="271"/>
        <end position="289"/>
    </location>
</feature>
<evidence type="ECO:0000256" key="5">
    <source>
        <dbReference type="SAM" id="Phobius"/>
    </source>
</evidence>
<feature type="transmembrane region" description="Helical" evidence="5">
    <location>
        <begin position="358"/>
        <end position="375"/>
    </location>
</feature>
<dbReference type="PANTHER" id="PTHR37422">
    <property type="entry name" value="TEICHURONIC ACID BIOSYNTHESIS PROTEIN TUAE"/>
    <property type="match status" value="1"/>
</dbReference>
<feature type="transmembrane region" description="Helical" evidence="5">
    <location>
        <begin position="249"/>
        <end position="264"/>
    </location>
</feature>
<keyword evidence="8" id="KW-1185">Reference proteome</keyword>
<evidence type="ECO:0000313" key="8">
    <source>
        <dbReference type="Proteomes" id="UP001303324"/>
    </source>
</evidence>
<dbReference type="GO" id="GO:0016874">
    <property type="term" value="F:ligase activity"/>
    <property type="evidence" value="ECO:0007669"/>
    <property type="project" value="UniProtKB-KW"/>
</dbReference>
<keyword evidence="4 5" id="KW-0472">Membrane</keyword>
<feature type="domain" description="O-antigen ligase-related" evidence="6">
    <location>
        <begin position="235"/>
        <end position="363"/>
    </location>
</feature>
<evidence type="ECO:0000259" key="6">
    <source>
        <dbReference type="Pfam" id="PF04932"/>
    </source>
</evidence>